<evidence type="ECO:0000313" key="2">
    <source>
        <dbReference type="EMBL" id="GGD64401.1"/>
    </source>
</evidence>
<keyword evidence="1" id="KW-0472">Membrane</keyword>
<feature type="transmembrane region" description="Helical" evidence="1">
    <location>
        <begin position="122"/>
        <end position="142"/>
    </location>
</feature>
<protein>
    <submittedName>
        <fullName evidence="2">Uncharacterized protein</fullName>
    </submittedName>
</protein>
<dbReference type="Proteomes" id="UP000612456">
    <property type="component" value="Unassembled WGS sequence"/>
</dbReference>
<dbReference type="EMBL" id="BMHP01000002">
    <property type="protein sequence ID" value="GGD64401.1"/>
    <property type="molecule type" value="Genomic_DNA"/>
</dbReference>
<keyword evidence="1" id="KW-1133">Transmembrane helix</keyword>
<sequence length="208" mass="23839">MGGFLLFMFFSTIEGISIYALALYVFRYNFLRYLGHSLVIIELINFQNYLTREEISSLSYMAPVINLLITALFFKTIARIPLIGAFLMTVVGFAGFIVTQAALIEILFSMDQVQSDPVKGRIIQLATGALVMFVGWAIYRLGYGFTKDFEHLRFHWEHLLVITLIIVFILLLGLMMYFMNVFASLIGFLLALMVFLYYAIRKEATDNN</sequence>
<keyword evidence="3" id="KW-1185">Reference proteome</keyword>
<feature type="transmembrane region" description="Helical" evidence="1">
    <location>
        <begin position="154"/>
        <end position="175"/>
    </location>
</feature>
<reference evidence="2" key="1">
    <citation type="journal article" date="2014" name="Int. J. Syst. Evol. Microbiol.">
        <title>Complete genome sequence of Corynebacterium casei LMG S-19264T (=DSM 44701T), isolated from a smear-ripened cheese.</title>
        <authorList>
            <consortium name="US DOE Joint Genome Institute (JGI-PGF)"/>
            <person name="Walter F."/>
            <person name="Albersmeier A."/>
            <person name="Kalinowski J."/>
            <person name="Ruckert C."/>
        </authorList>
    </citation>
    <scope>NUCLEOTIDE SEQUENCE</scope>
    <source>
        <strain evidence="2">CGMCC 1.15178</strain>
    </source>
</reference>
<reference evidence="2" key="2">
    <citation type="submission" date="2020-09" db="EMBL/GenBank/DDBJ databases">
        <authorList>
            <person name="Sun Q."/>
            <person name="Zhou Y."/>
        </authorList>
    </citation>
    <scope>NUCLEOTIDE SEQUENCE</scope>
    <source>
        <strain evidence="2">CGMCC 1.15178</strain>
    </source>
</reference>
<proteinExistence type="predicted"/>
<accession>A0A917DT13</accession>
<evidence type="ECO:0000313" key="3">
    <source>
        <dbReference type="Proteomes" id="UP000612456"/>
    </source>
</evidence>
<evidence type="ECO:0000256" key="1">
    <source>
        <dbReference type="SAM" id="Phobius"/>
    </source>
</evidence>
<feature type="transmembrane region" description="Helical" evidence="1">
    <location>
        <begin position="181"/>
        <end position="200"/>
    </location>
</feature>
<organism evidence="2 3">
    <name type="scientific">Paenibacillus nasutitermitis</name>
    <dbReference type="NCBI Taxonomy" id="1652958"/>
    <lineage>
        <taxon>Bacteria</taxon>
        <taxon>Bacillati</taxon>
        <taxon>Bacillota</taxon>
        <taxon>Bacilli</taxon>
        <taxon>Bacillales</taxon>
        <taxon>Paenibacillaceae</taxon>
        <taxon>Paenibacillus</taxon>
    </lineage>
</organism>
<keyword evidence="1" id="KW-0812">Transmembrane</keyword>
<feature type="transmembrane region" description="Helical" evidence="1">
    <location>
        <begin position="6"/>
        <end position="26"/>
    </location>
</feature>
<comment type="caution">
    <text evidence="2">The sequence shown here is derived from an EMBL/GenBank/DDBJ whole genome shotgun (WGS) entry which is preliminary data.</text>
</comment>
<dbReference type="AlphaFoldDB" id="A0A917DT13"/>
<name>A0A917DT13_9BACL</name>
<feature type="transmembrane region" description="Helical" evidence="1">
    <location>
        <begin position="86"/>
        <end position="110"/>
    </location>
</feature>
<gene>
    <name evidence="2" type="ORF">GCM10010911_22690</name>
</gene>
<dbReference type="RefSeq" id="WP_188992096.1">
    <property type="nucleotide sequence ID" value="NZ_BMHP01000002.1"/>
</dbReference>